<dbReference type="EMBL" id="JABFTP020000042">
    <property type="protein sequence ID" value="KAL3271458.1"/>
    <property type="molecule type" value="Genomic_DNA"/>
</dbReference>
<keyword evidence="3" id="KW-1185">Reference proteome</keyword>
<dbReference type="AlphaFoldDB" id="A0ABD2MY83"/>
<dbReference type="Proteomes" id="UP001516400">
    <property type="component" value="Unassembled WGS sequence"/>
</dbReference>
<feature type="compositionally biased region" description="Basic and acidic residues" evidence="1">
    <location>
        <begin position="28"/>
        <end position="39"/>
    </location>
</feature>
<feature type="non-terminal residue" evidence="2">
    <location>
        <position position="1"/>
    </location>
</feature>
<proteinExistence type="predicted"/>
<protein>
    <submittedName>
        <fullName evidence="2">Uncharacterized protein</fullName>
    </submittedName>
</protein>
<comment type="caution">
    <text evidence="2">The sequence shown here is derived from an EMBL/GenBank/DDBJ whole genome shotgun (WGS) entry which is preliminary data.</text>
</comment>
<accession>A0ABD2MY83</accession>
<reference evidence="2 3" key="1">
    <citation type="journal article" date="2021" name="BMC Biol.">
        <title>Horizontally acquired antibacterial genes associated with adaptive radiation of ladybird beetles.</title>
        <authorList>
            <person name="Li H.S."/>
            <person name="Tang X.F."/>
            <person name="Huang Y.H."/>
            <person name="Xu Z.Y."/>
            <person name="Chen M.L."/>
            <person name="Du X.Y."/>
            <person name="Qiu B.Y."/>
            <person name="Chen P.T."/>
            <person name="Zhang W."/>
            <person name="Slipinski A."/>
            <person name="Escalona H.E."/>
            <person name="Waterhouse R.M."/>
            <person name="Zwick A."/>
            <person name="Pang H."/>
        </authorList>
    </citation>
    <scope>NUCLEOTIDE SEQUENCE [LARGE SCALE GENOMIC DNA]</scope>
    <source>
        <strain evidence="2">SYSU2018</strain>
    </source>
</reference>
<name>A0ABD2MY83_9CUCU</name>
<evidence type="ECO:0000313" key="2">
    <source>
        <dbReference type="EMBL" id="KAL3271458.1"/>
    </source>
</evidence>
<evidence type="ECO:0000256" key="1">
    <source>
        <dbReference type="SAM" id="MobiDB-lite"/>
    </source>
</evidence>
<evidence type="ECO:0000313" key="3">
    <source>
        <dbReference type="Proteomes" id="UP001516400"/>
    </source>
</evidence>
<gene>
    <name evidence="2" type="ORF">HHI36_021944</name>
</gene>
<feature type="region of interest" description="Disordered" evidence="1">
    <location>
        <begin position="15"/>
        <end position="39"/>
    </location>
</feature>
<sequence length="187" mass="21251">ATRRRGRLPHLWRKAREELENGAPSAITRERKNSRKLERTVPSTTRVVEASCSTDSSEVAQPETNLQTHEDKCLECGGKQGTKECTVPKQRYLNAQIAEAHTSQILLILINPNNPDQKYHAGRKIQPSAVVNSWQKRTEERKTDENCYNKILGRTGAGSGKDEENTDDRFVVLTKIFLYNRMVWSAT</sequence>
<organism evidence="2 3">
    <name type="scientific">Cryptolaemus montrouzieri</name>
    <dbReference type="NCBI Taxonomy" id="559131"/>
    <lineage>
        <taxon>Eukaryota</taxon>
        <taxon>Metazoa</taxon>
        <taxon>Ecdysozoa</taxon>
        <taxon>Arthropoda</taxon>
        <taxon>Hexapoda</taxon>
        <taxon>Insecta</taxon>
        <taxon>Pterygota</taxon>
        <taxon>Neoptera</taxon>
        <taxon>Endopterygota</taxon>
        <taxon>Coleoptera</taxon>
        <taxon>Polyphaga</taxon>
        <taxon>Cucujiformia</taxon>
        <taxon>Coccinelloidea</taxon>
        <taxon>Coccinellidae</taxon>
        <taxon>Scymninae</taxon>
        <taxon>Scymnini</taxon>
        <taxon>Cryptolaemus</taxon>
    </lineage>
</organism>